<dbReference type="InterPro" id="IPR024253">
    <property type="entry name" value="Phosducin_thioredoxin-like_dom"/>
</dbReference>
<dbReference type="InterPro" id="IPR051499">
    <property type="entry name" value="Phosducin-like_reg"/>
</dbReference>
<feature type="domain" description="Phosducin" evidence="3">
    <location>
        <begin position="156"/>
        <end position="222"/>
    </location>
</feature>
<dbReference type="Gene3D" id="3.40.30.10">
    <property type="entry name" value="Glutaredoxin"/>
    <property type="match status" value="1"/>
</dbReference>
<gene>
    <name evidence="4" type="ORF">DFH94DRAFT_306847</name>
</gene>
<evidence type="ECO:0000313" key="5">
    <source>
        <dbReference type="Proteomes" id="UP000759537"/>
    </source>
</evidence>
<accession>A0A9P5N0E4</accession>
<dbReference type="Pfam" id="PF02114">
    <property type="entry name" value="Phosducin"/>
    <property type="match status" value="1"/>
</dbReference>
<sequence length="354" mass="39713">MHLSQNADSKIQEKPLQRPTWFDLQGNAMNGDRLEQLVLSGELFQGPSRSSSPARSASSESNSHGSECDEPWSRQVDEEIDVHAQQVDSIGMGPGRTGVKGVIRDRNEAAARERSKKAGELAELAARMNRANLGGKTFLEERDEPITLERQQRGRFGHLREVGLKGFVPAVEEEDQNVWVVVHIYDPSLHRCDTIDDQLTRLARQNPNTKFIRCRASAIGFALSSQAKPRSLRPPSSTYLSKSRTSPRYAHRDDDDPYGSDTAEPTIVDAFNRDEDEDEDEEDVDTDMLPTILVYRSGQLVHNWVRVDWEAGLLGIDELLERHDIIQSIHTRGSLSVPLNDEDDLVFSAPDDGF</sequence>
<dbReference type="PANTHER" id="PTHR46052:SF1">
    <property type="entry name" value="PHOSDUCIN-LIKE PROTEIN"/>
    <property type="match status" value="1"/>
</dbReference>
<proteinExistence type="inferred from homology"/>
<dbReference type="OrthoDB" id="70588at2759"/>
<organism evidence="4 5">
    <name type="scientific">Russula ochroleuca</name>
    <dbReference type="NCBI Taxonomy" id="152965"/>
    <lineage>
        <taxon>Eukaryota</taxon>
        <taxon>Fungi</taxon>
        <taxon>Dikarya</taxon>
        <taxon>Basidiomycota</taxon>
        <taxon>Agaricomycotina</taxon>
        <taxon>Agaricomycetes</taxon>
        <taxon>Russulales</taxon>
        <taxon>Russulaceae</taxon>
        <taxon>Russula</taxon>
    </lineage>
</organism>
<feature type="compositionally biased region" description="Acidic residues" evidence="2">
    <location>
        <begin position="274"/>
        <end position="284"/>
    </location>
</feature>
<name>A0A9P5N0E4_9AGAM</name>
<evidence type="ECO:0000256" key="2">
    <source>
        <dbReference type="SAM" id="MobiDB-lite"/>
    </source>
</evidence>
<dbReference type="SUPFAM" id="SSF52833">
    <property type="entry name" value="Thioredoxin-like"/>
    <property type="match status" value="1"/>
</dbReference>
<comment type="caution">
    <text evidence="4">The sequence shown here is derived from an EMBL/GenBank/DDBJ whole genome shotgun (WGS) entry which is preliminary data.</text>
</comment>
<feature type="region of interest" description="Disordered" evidence="2">
    <location>
        <begin position="1"/>
        <end position="71"/>
    </location>
</feature>
<evidence type="ECO:0000259" key="3">
    <source>
        <dbReference type="Pfam" id="PF02114"/>
    </source>
</evidence>
<feature type="region of interest" description="Disordered" evidence="2">
    <location>
        <begin position="226"/>
        <end position="284"/>
    </location>
</feature>
<reference evidence="4" key="1">
    <citation type="submission" date="2019-10" db="EMBL/GenBank/DDBJ databases">
        <authorList>
            <consortium name="DOE Joint Genome Institute"/>
            <person name="Kuo A."/>
            <person name="Miyauchi S."/>
            <person name="Kiss E."/>
            <person name="Drula E."/>
            <person name="Kohler A."/>
            <person name="Sanchez-Garcia M."/>
            <person name="Andreopoulos B."/>
            <person name="Barry K.W."/>
            <person name="Bonito G."/>
            <person name="Buee M."/>
            <person name="Carver A."/>
            <person name="Chen C."/>
            <person name="Cichocki N."/>
            <person name="Clum A."/>
            <person name="Culley D."/>
            <person name="Crous P.W."/>
            <person name="Fauchery L."/>
            <person name="Girlanda M."/>
            <person name="Hayes R."/>
            <person name="Keri Z."/>
            <person name="LaButti K."/>
            <person name="Lipzen A."/>
            <person name="Lombard V."/>
            <person name="Magnuson J."/>
            <person name="Maillard F."/>
            <person name="Morin E."/>
            <person name="Murat C."/>
            <person name="Nolan M."/>
            <person name="Ohm R."/>
            <person name="Pangilinan J."/>
            <person name="Pereira M."/>
            <person name="Perotto S."/>
            <person name="Peter M."/>
            <person name="Riley R."/>
            <person name="Sitrit Y."/>
            <person name="Stielow B."/>
            <person name="Szollosi G."/>
            <person name="Zifcakova L."/>
            <person name="Stursova M."/>
            <person name="Spatafora J.W."/>
            <person name="Tedersoo L."/>
            <person name="Vaario L.-M."/>
            <person name="Yamada A."/>
            <person name="Yan M."/>
            <person name="Wang P."/>
            <person name="Xu J."/>
            <person name="Bruns T."/>
            <person name="Baldrian P."/>
            <person name="Vilgalys R."/>
            <person name="Henrissat B."/>
            <person name="Grigoriev I.V."/>
            <person name="Hibbett D."/>
            <person name="Nagy L.G."/>
            <person name="Martin F.M."/>
        </authorList>
    </citation>
    <scope>NUCLEOTIDE SEQUENCE</scope>
    <source>
        <strain evidence="4">Prilba</strain>
    </source>
</reference>
<keyword evidence="5" id="KW-1185">Reference proteome</keyword>
<comment type="similarity">
    <text evidence="1">Belongs to the phosducin family.</text>
</comment>
<feature type="compositionally biased region" description="Low complexity" evidence="2">
    <location>
        <begin position="46"/>
        <end position="65"/>
    </location>
</feature>
<dbReference type="InterPro" id="IPR036249">
    <property type="entry name" value="Thioredoxin-like_sf"/>
</dbReference>
<evidence type="ECO:0000256" key="1">
    <source>
        <dbReference type="ARBA" id="ARBA00009686"/>
    </source>
</evidence>
<dbReference type="PANTHER" id="PTHR46052">
    <property type="entry name" value="PHOSDUCIN-LIKE PROTEIN"/>
    <property type="match status" value="1"/>
</dbReference>
<dbReference type="AlphaFoldDB" id="A0A9P5N0E4"/>
<reference evidence="4" key="2">
    <citation type="journal article" date="2020" name="Nat. Commun.">
        <title>Large-scale genome sequencing of mycorrhizal fungi provides insights into the early evolution of symbiotic traits.</title>
        <authorList>
            <person name="Miyauchi S."/>
            <person name="Kiss E."/>
            <person name="Kuo A."/>
            <person name="Drula E."/>
            <person name="Kohler A."/>
            <person name="Sanchez-Garcia M."/>
            <person name="Morin E."/>
            <person name="Andreopoulos B."/>
            <person name="Barry K.W."/>
            <person name="Bonito G."/>
            <person name="Buee M."/>
            <person name="Carver A."/>
            <person name="Chen C."/>
            <person name="Cichocki N."/>
            <person name="Clum A."/>
            <person name="Culley D."/>
            <person name="Crous P.W."/>
            <person name="Fauchery L."/>
            <person name="Girlanda M."/>
            <person name="Hayes R.D."/>
            <person name="Keri Z."/>
            <person name="LaButti K."/>
            <person name="Lipzen A."/>
            <person name="Lombard V."/>
            <person name="Magnuson J."/>
            <person name="Maillard F."/>
            <person name="Murat C."/>
            <person name="Nolan M."/>
            <person name="Ohm R.A."/>
            <person name="Pangilinan J."/>
            <person name="Pereira M.F."/>
            <person name="Perotto S."/>
            <person name="Peter M."/>
            <person name="Pfister S."/>
            <person name="Riley R."/>
            <person name="Sitrit Y."/>
            <person name="Stielow J.B."/>
            <person name="Szollosi G."/>
            <person name="Zifcakova L."/>
            <person name="Stursova M."/>
            <person name="Spatafora J.W."/>
            <person name="Tedersoo L."/>
            <person name="Vaario L.M."/>
            <person name="Yamada A."/>
            <person name="Yan M."/>
            <person name="Wang P."/>
            <person name="Xu J."/>
            <person name="Bruns T."/>
            <person name="Baldrian P."/>
            <person name="Vilgalys R."/>
            <person name="Dunand C."/>
            <person name="Henrissat B."/>
            <person name="Grigoriev I.V."/>
            <person name="Hibbett D."/>
            <person name="Nagy L.G."/>
            <person name="Martin F.M."/>
        </authorList>
    </citation>
    <scope>NUCLEOTIDE SEQUENCE</scope>
    <source>
        <strain evidence="4">Prilba</strain>
    </source>
</reference>
<dbReference type="EMBL" id="WHVB01000004">
    <property type="protein sequence ID" value="KAF8483384.1"/>
    <property type="molecule type" value="Genomic_DNA"/>
</dbReference>
<evidence type="ECO:0000313" key="4">
    <source>
        <dbReference type="EMBL" id="KAF8483384.1"/>
    </source>
</evidence>
<dbReference type="Proteomes" id="UP000759537">
    <property type="component" value="Unassembled WGS sequence"/>
</dbReference>
<feature type="compositionally biased region" description="Polar residues" evidence="2">
    <location>
        <begin position="226"/>
        <end position="246"/>
    </location>
</feature>
<protein>
    <recommendedName>
        <fullName evidence="3">Phosducin domain-containing protein</fullName>
    </recommendedName>
</protein>